<reference evidence="2" key="1">
    <citation type="submission" date="2021-01" db="EMBL/GenBank/DDBJ databases">
        <authorList>
            <person name="Corre E."/>
            <person name="Pelletier E."/>
            <person name="Niang G."/>
            <person name="Scheremetjew M."/>
            <person name="Finn R."/>
            <person name="Kale V."/>
            <person name="Holt S."/>
            <person name="Cochrane G."/>
            <person name="Meng A."/>
            <person name="Brown T."/>
            <person name="Cohen L."/>
        </authorList>
    </citation>
    <scope>NUCLEOTIDE SEQUENCE</scope>
    <source>
        <strain evidence="2">CCMP325</strain>
    </source>
</reference>
<dbReference type="Pfam" id="PF06522">
    <property type="entry name" value="B12D"/>
    <property type="match status" value="1"/>
</dbReference>
<evidence type="ECO:0000313" key="2">
    <source>
        <dbReference type="EMBL" id="CAD8508860.1"/>
    </source>
</evidence>
<proteinExistence type="predicted"/>
<gene>
    <name evidence="2" type="ORF">HPHI1048_LOCUS23888</name>
</gene>
<evidence type="ECO:0000256" key="1">
    <source>
        <dbReference type="SAM" id="Phobius"/>
    </source>
</evidence>
<feature type="transmembrane region" description="Helical" evidence="1">
    <location>
        <begin position="39"/>
        <end position="59"/>
    </location>
</feature>
<name>A0A7S0I275_9CRYP</name>
<dbReference type="InterPro" id="IPR010530">
    <property type="entry name" value="B12D"/>
</dbReference>
<dbReference type="AlphaFoldDB" id="A0A7S0I275"/>
<keyword evidence="1" id="KW-0812">Transmembrane</keyword>
<sequence>MLSRVALAARSSVRRAPVRKMGHYVDPKNPKAVWLSDAGAYPVLIVCGFAGALCTYWNYRLLTSQPRIAWTKTRRGNLMKEEVEAATSYYNHPLRELGKKKHRSYMAKIEQ</sequence>
<dbReference type="EMBL" id="HBEO01035258">
    <property type="protein sequence ID" value="CAD8508860.1"/>
    <property type="molecule type" value="Transcribed_RNA"/>
</dbReference>
<keyword evidence="1" id="KW-1133">Transmembrane helix</keyword>
<organism evidence="2">
    <name type="scientific">Hanusia phi</name>
    <dbReference type="NCBI Taxonomy" id="3032"/>
    <lineage>
        <taxon>Eukaryota</taxon>
        <taxon>Cryptophyceae</taxon>
        <taxon>Pyrenomonadales</taxon>
        <taxon>Geminigeraceae</taxon>
        <taxon>Hanusia</taxon>
    </lineage>
</organism>
<accession>A0A7S0I275</accession>
<protein>
    <submittedName>
        <fullName evidence="2">Uncharacterized protein</fullName>
    </submittedName>
</protein>
<keyword evidence="1" id="KW-0472">Membrane</keyword>